<dbReference type="EMBL" id="LT629739">
    <property type="protein sequence ID" value="SDT07466.1"/>
    <property type="molecule type" value="Genomic_DNA"/>
</dbReference>
<accession>A0A1H1XFL7</accession>
<feature type="transmembrane region" description="Helical" evidence="6">
    <location>
        <begin position="146"/>
        <end position="165"/>
    </location>
</feature>
<evidence type="ECO:0000259" key="7">
    <source>
        <dbReference type="Pfam" id="PF00892"/>
    </source>
</evidence>
<keyword evidence="5 6" id="KW-0472">Membrane</keyword>
<feature type="transmembrane region" description="Helical" evidence="6">
    <location>
        <begin position="286"/>
        <end position="303"/>
    </location>
</feature>
<feature type="transmembrane region" description="Helical" evidence="6">
    <location>
        <begin position="231"/>
        <end position="250"/>
    </location>
</feature>
<keyword evidence="3 6" id="KW-0812">Transmembrane</keyword>
<feature type="transmembrane region" description="Helical" evidence="6">
    <location>
        <begin position="262"/>
        <end position="280"/>
    </location>
</feature>
<sequence length="322" mass="33422">MPLHHLTGPAMSNLRSAVVFITVALLWGVPFAFIALALDAGASPMFIAWSRVSLGAIVLMGIAWSRVSLGAIVLMGIACRRGFFTKIRRHAGIIAVIAACDIAVPFALLPIAQQRLSSSLAGILIATTPLFVATLAIITRTERHNLRGSLGLLLGLAGVGAIFGLQLSGDLITGLLALGAALSYAVATLLVRRLHDVSALELSAASLVIASVLLTPAAFIDLQLPTQASGWVALVVLGALCTAAAVALFYRLVADLGATRAALSLYVAPVFAVIVGAAFLAESIGLATIIGFLLILAGSWLSHRNITNRTPGRTDANTRHKS</sequence>
<organism evidence="8 9">
    <name type="scientific">Brevibacterium sandarakinum</name>
    <dbReference type="NCBI Taxonomy" id="629680"/>
    <lineage>
        <taxon>Bacteria</taxon>
        <taxon>Bacillati</taxon>
        <taxon>Actinomycetota</taxon>
        <taxon>Actinomycetes</taxon>
        <taxon>Micrococcales</taxon>
        <taxon>Brevibacteriaceae</taxon>
        <taxon>Brevibacterium</taxon>
    </lineage>
</organism>
<dbReference type="Pfam" id="PF00892">
    <property type="entry name" value="EamA"/>
    <property type="match status" value="2"/>
</dbReference>
<gene>
    <name evidence="8" type="ORF">SAMN04489751_3686</name>
</gene>
<protein>
    <submittedName>
        <fullName evidence="8">EamA domain-containing membrane protein RarD</fullName>
    </submittedName>
</protein>
<comment type="subcellular location">
    <subcellularLocation>
        <location evidence="1">Membrane</location>
        <topology evidence="1">Multi-pass membrane protein</topology>
    </subcellularLocation>
</comment>
<keyword evidence="9" id="KW-1185">Reference proteome</keyword>
<evidence type="ECO:0000256" key="2">
    <source>
        <dbReference type="ARBA" id="ARBA00007362"/>
    </source>
</evidence>
<dbReference type="Proteomes" id="UP000199700">
    <property type="component" value="Chromosome"/>
</dbReference>
<evidence type="ECO:0000256" key="6">
    <source>
        <dbReference type="SAM" id="Phobius"/>
    </source>
</evidence>
<dbReference type="InterPro" id="IPR037185">
    <property type="entry name" value="EmrE-like"/>
</dbReference>
<dbReference type="SUPFAM" id="SSF103481">
    <property type="entry name" value="Multidrug resistance efflux transporter EmrE"/>
    <property type="match status" value="2"/>
</dbReference>
<proteinExistence type="inferred from homology"/>
<feature type="transmembrane region" description="Helical" evidence="6">
    <location>
        <begin position="56"/>
        <end position="79"/>
    </location>
</feature>
<feature type="transmembrane region" description="Helical" evidence="6">
    <location>
        <begin position="118"/>
        <end position="139"/>
    </location>
</feature>
<evidence type="ECO:0000313" key="9">
    <source>
        <dbReference type="Proteomes" id="UP000199700"/>
    </source>
</evidence>
<feature type="transmembrane region" description="Helical" evidence="6">
    <location>
        <begin position="198"/>
        <end position="219"/>
    </location>
</feature>
<reference evidence="8" key="1">
    <citation type="submission" date="2016-10" db="EMBL/GenBank/DDBJ databases">
        <authorList>
            <person name="Varghese N."/>
            <person name="Submissions S."/>
        </authorList>
    </citation>
    <scope>NUCLEOTIDE SEQUENCE [LARGE SCALE GENOMIC DNA]</scope>
    <source>
        <strain evidence="8">DSM 22082</strain>
    </source>
</reference>
<feature type="domain" description="EamA" evidence="7">
    <location>
        <begin position="17"/>
        <end position="162"/>
    </location>
</feature>
<evidence type="ECO:0000256" key="4">
    <source>
        <dbReference type="ARBA" id="ARBA00022989"/>
    </source>
</evidence>
<feature type="domain" description="EamA" evidence="7">
    <location>
        <begin position="175"/>
        <end position="301"/>
    </location>
</feature>
<keyword evidence="4 6" id="KW-1133">Transmembrane helix</keyword>
<dbReference type="GO" id="GO:0016020">
    <property type="term" value="C:membrane"/>
    <property type="evidence" value="ECO:0007669"/>
    <property type="project" value="UniProtKB-SubCell"/>
</dbReference>
<evidence type="ECO:0000313" key="8">
    <source>
        <dbReference type="EMBL" id="SDT07466.1"/>
    </source>
</evidence>
<feature type="transmembrane region" description="Helical" evidence="6">
    <location>
        <begin position="171"/>
        <end position="191"/>
    </location>
</feature>
<dbReference type="InterPro" id="IPR000620">
    <property type="entry name" value="EamA_dom"/>
</dbReference>
<feature type="transmembrane region" description="Helical" evidence="6">
    <location>
        <begin position="12"/>
        <end position="36"/>
    </location>
</feature>
<evidence type="ECO:0000256" key="3">
    <source>
        <dbReference type="ARBA" id="ARBA00022692"/>
    </source>
</evidence>
<comment type="similarity">
    <text evidence="2">Belongs to the EamA transporter family.</text>
</comment>
<feature type="transmembrane region" description="Helical" evidence="6">
    <location>
        <begin position="91"/>
        <end position="112"/>
    </location>
</feature>
<dbReference type="PANTHER" id="PTHR32322:SF2">
    <property type="entry name" value="EAMA DOMAIN-CONTAINING PROTEIN"/>
    <property type="match status" value="1"/>
</dbReference>
<evidence type="ECO:0000256" key="5">
    <source>
        <dbReference type="ARBA" id="ARBA00023136"/>
    </source>
</evidence>
<dbReference type="AlphaFoldDB" id="A0A1H1XFL7"/>
<evidence type="ECO:0000256" key="1">
    <source>
        <dbReference type="ARBA" id="ARBA00004141"/>
    </source>
</evidence>
<dbReference type="PANTHER" id="PTHR32322">
    <property type="entry name" value="INNER MEMBRANE TRANSPORTER"/>
    <property type="match status" value="1"/>
</dbReference>
<name>A0A1H1XFL7_BRESA</name>
<dbReference type="InterPro" id="IPR050638">
    <property type="entry name" value="AA-Vitamin_Transporters"/>
</dbReference>